<name>A0A7Y5ZZB7_9CELL</name>
<keyword evidence="4" id="KW-1185">Reference proteome</keyword>
<protein>
    <submittedName>
        <fullName evidence="3">Glycosyltransferase family 4 protein</fullName>
    </submittedName>
</protein>
<proteinExistence type="predicted"/>
<dbReference type="GO" id="GO:0016757">
    <property type="term" value="F:glycosyltransferase activity"/>
    <property type="evidence" value="ECO:0007669"/>
    <property type="project" value="InterPro"/>
</dbReference>
<dbReference type="Proteomes" id="UP000565724">
    <property type="component" value="Unassembled WGS sequence"/>
</dbReference>
<gene>
    <name evidence="3" type="ORF">HP550_06285</name>
</gene>
<feature type="domain" description="Glycosyl transferase family 1" evidence="2">
    <location>
        <begin position="179"/>
        <end position="315"/>
    </location>
</feature>
<comment type="caution">
    <text evidence="3">The sequence shown here is derived from an EMBL/GenBank/DDBJ whole genome shotgun (WGS) entry which is preliminary data.</text>
</comment>
<dbReference type="Pfam" id="PF00534">
    <property type="entry name" value="Glycos_transf_1"/>
    <property type="match status" value="1"/>
</dbReference>
<sequence length="348" mass="37372">MRVLVDGYWWADGPISNRQVQREIIRHWVDLFDDELTMVVPHKALAGIDAPPGVTCVGTRLWPHGIASIVDYPRIARRVGADVAVVHNFTPWTGRSAVFVHDVMFQTNPEWFTLPERAYLALVPWTLGRADVVATSSQHEAERIAAHNRGIAPVVPIGLAVGTELASATPTRPAGVDVDEYVLSVGRLNVRKNLGRLFTAAARSGAITPTRPLLVVGEPEGARADLGPDVRDAVTSGAIRFLGRVDDGELAWLYGHAALFVYLSLDEGFGLPPVEALSFGSPVLAADIPVMRENLGPSAAYVDPYDVDAIAAALQAPPVTPAFVAPDWADVTRRLRAAVVSALAPQLA</sequence>
<dbReference type="RefSeq" id="WP_175346738.1">
    <property type="nucleotide sequence ID" value="NZ_JABMCI010000056.1"/>
</dbReference>
<dbReference type="EMBL" id="JABMCI010000056">
    <property type="protein sequence ID" value="NUU16857.1"/>
    <property type="molecule type" value="Genomic_DNA"/>
</dbReference>
<dbReference type="InterPro" id="IPR001296">
    <property type="entry name" value="Glyco_trans_1"/>
</dbReference>
<keyword evidence="1 3" id="KW-0808">Transferase</keyword>
<dbReference type="AlphaFoldDB" id="A0A7Y5ZZB7"/>
<dbReference type="PANTHER" id="PTHR46401:SF2">
    <property type="entry name" value="GLYCOSYLTRANSFERASE WBBK-RELATED"/>
    <property type="match status" value="1"/>
</dbReference>
<evidence type="ECO:0000313" key="4">
    <source>
        <dbReference type="Proteomes" id="UP000565724"/>
    </source>
</evidence>
<reference evidence="3 4" key="1">
    <citation type="submission" date="2020-05" db="EMBL/GenBank/DDBJ databases">
        <title>Genome Sequencing of Type Strains.</title>
        <authorList>
            <person name="Lemaire J.F."/>
            <person name="Inderbitzin P."/>
            <person name="Gregorio O.A."/>
            <person name="Collins S.B."/>
            <person name="Wespe N."/>
            <person name="Knight-Connoni V."/>
        </authorList>
    </citation>
    <scope>NUCLEOTIDE SEQUENCE [LARGE SCALE GENOMIC DNA]</scope>
    <source>
        <strain evidence="3 4">ATCC 25174</strain>
    </source>
</reference>
<evidence type="ECO:0000313" key="3">
    <source>
        <dbReference type="EMBL" id="NUU16857.1"/>
    </source>
</evidence>
<dbReference type="Gene3D" id="3.40.50.2000">
    <property type="entry name" value="Glycogen Phosphorylase B"/>
    <property type="match status" value="1"/>
</dbReference>
<dbReference type="GO" id="GO:0009103">
    <property type="term" value="P:lipopolysaccharide biosynthetic process"/>
    <property type="evidence" value="ECO:0007669"/>
    <property type="project" value="TreeGrafter"/>
</dbReference>
<dbReference type="PANTHER" id="PTHR46401">
    <property type="entry name" value="GLYCOSYLTRANSFERASE WBBK-RELATED"/>
    <property type="match status" value="1"/>
</dbReference>
<dbReference type="CDD" id="cd03809">
    <property type="entry name" value="GT4_MtfB-like"/>
    <property type="match status" value="1"/>
</dbReference>
<accession>A0A7Y5ZZB7</accession>
<evidence type="ECO:0000256" key="1">
    <source>
        <dbReference type="ARBA" id="ARBA00022679"/>
    </source>
</evidence>
<dbReference type="SUPFAM" id="SSF53756">
    <property type="entry name" value="UDP-Glycosyltransferase/glycogen phosphorylase"/>
    <property type="match status" value="1"/>
</dbReference>
<organism evidence="3 4">
    <name type="scientific">Cellulomonas humilata</name>
    <dbReference type="NCBI Taxonomy" id="144055"/>
    <lineage>
        <taxon>Bacteria</taxon>
        <taxon>Bacillati</taxon>
        <taxon>Actinomycetota</taxon>
        <taxon>Actinomycetes</taxon>
        <taxon>Micrococcales</taxon>
        <taxon>Cellulomonadaceae</taxon>
        <taxon>Cellulomonas</taxon>
    </lineage>
</organism>
<evidence type="ECO:0000259" key="2">
    <source>
        <dbReference type="Pfam" id="PF00534"/>
    </source>
</evidence>